<dbReference type="InterPro" id="IPR001857">
    <property type="entry name" value="Ribosomal_bL19"/>
</dbReference>
<dbReference type="AlphaFoldDB" id="A0A550CU98"/>
<keyword evidence="2 5" id="KW-0694">RNA-binding</keyword>
<evidence type="ECO:0000256" key="1">
    <source>
        <dbReference type="ARBA" id="ARBA00005781"/>
    </source>
</evidence>
<feature type="compositionally biased region" description="Low complexity" evidence="6">
    <location>
        <begin position="22"/>
        <end position="31"/>
    </location>
</feature>
<dbReference type="Gene3D" id="2.30.30.790">
    <property type="match status" value="1"/>
</dbReference>
<feature type="non-terminal residue" evidence="8">
    <location>
        <position position="354"/>
    </location>
</feature>
<organism evidence="8 9">
    <name type="scientific">Schizophyllum amplum</name>
    <dbReference type="NCBI Taxonomy" id="97359"/>
    <lineage>
        <taxon>Eukaryota</taxon>
        <taxon>Fungi</taxon>
        <taxon>Dikarya</taxon>
        <taxon>Basidiomycota</taxon>
        <taxon>Agaricomycotina</taxon>
        <taxon>Agaricomycetes</taxon>
        <taxon>Agaricomycetidae</taxon>
        <taxon>Agaricales</taxon>
        <taxon>Schizophyllaceae</taxon>
        <taxon>Schizophyllum</taxon>
    </lineage>
</organism>
<dbReference type="SMART" id="SM00360">
    <property type="entry name" value="RRM"/>
    <property type="match status" value="1"/>
</dbReference>
<proteinExistence type="inferred from homology"/>
<dbReference type="Pfam" id="PF01245">
    <property type="entry name" value="Ribosomal_L19"/>
    <property type="match status" value="1"/>
</dbReference>
<evidence type="ECO:0000256" key="4">
    <source>
        <dbReference type="ARBA" id="ARBA00023274"/>
    </source>
</evidence>
<dbReference type="InterPro" id="IPR012677">
    <property type="entry name" value="Nucleotide-bd_a/b_plait_sf"/>
</dbReference>
<keyword evidence="9" id="KW-1185">Reference proteome</keyword>
<dbReference type="Pfam" id="PF00076">
    <property type="entry name" value="RRM_1"/>
    <property type="match status" value="1"/>
</dbReference>
<feature type="domain" description="RRM" evidence="7">
    <location>
        <begin position="50"/>
        <end position="127"/>
    </location>
</feature>
<protein>
    <recommendedName>
        <fullName evidence="7">RRM domain-containing protein</fullName>
    </recommendedName>
</protein>
<dbReference type="STRING" id="97359.A0A550CU98"/>
<dbReference type="CDD" id="cd12306">
    <property type="entry name" value="RRM_II_PABPs"/>
    <property type="match status" value="1"/>
</dbReference>
<dbReference type="PANTHER" id="PTHR23236">
    <property type="entry name" value="EUKARYOTIC TRANSLATION INITIATION FACTOR 4B/4H"/>
    <property type="match status" value="1"/>
</dbReference>
<dbReference type="EMBL" id="VDMD01000002">
    <property type="protein sequence ID" value="TRM68358.1"/>
    <property type="molecule type" value="Genomic_DNA"/>
</dbReference>
<keyword evidence="3" id="KW-0689">Ribosomal protein</keyword>
<comment type="similarity">
    <text evidence="1">Belongs to the bacterial ribosomal protein bL19 family.</text>
</comment>
<dbReference type="InterPro" id="IPR008991">
    <property type="entry name" value="Translation_prot_SH3-like_sf"/>
</dbReference>
<dbReference type="Proteomes" id="UP000320762">
    <property type="component" value="Unassembled WGS sequence"/>
</dbReference>
<evidence type="ECO:0000256" key="5">
    <source>
        <dbReference type="PROSITE-ProRule" id="PRU00176"/>
    </source>
</evidence>
<dbReference type="InterPro" id="IPR000504">
    <property type="entry name" value="RRM_dom"/>
</dbReference>
<feature type="region of interest" description="Disordered" evidence="6">
    <location>
        <begin position="1"/>
        <end position="49"/>
    </location>
</feature>
<accession>A0A550CU98</accession>
<reference evidence="8 9" key="1">
    <citation type="journal article" date="2019" name="New Phytol.">
        <title>Comparative genomics reveals unique wood-decay strategies and fruiting body development in the Schizophyllaceae.</title>
        <authorList>
            <person name="Almasi E."/>
            <person name="Sahu N."/>
            <person name="Krizsan K."/>
            <person name="Balint B."/>
            <person name="Kovacs G.M."/>
            <person name="Kiss B."/>
            <person name="Cseklye J."/>
            <person name="Drula E."/>
            <person name="Henrissat B."/>
            <person name="Nagy I."/>
            <person name="Chovatia M."/>
            <person name="Adam C."/>
            <person name="LaButti K."/>
            <person name="Lipzen A."/>
            <person name="Riley R."/>
            <person name="Grigoriev I.V."/>
            <person name="Nagy L.G."/>
        </authorList>
    </citation>
    <scope>NUCLEOTIDE SEQUENCE [LARGE SCALE GENOMIC DNA]</scope>
    <source>
        <strain evidence="8 9">NL-1724</strain>
    </source>
</reference>
<gene>
    <name evidence="8" type="ORF">BD626DRAFT_383678</name>
</gene>
<feature type="compositionally biased region" description="Low complexity" evidence="6">
    <location>
        <begin position="176"/>
        <end position="192"/>
    </location>
</feature>
<feature type="compositionally biased region" description="Basic and acidic residues" evidence="6">
    <location>
        <begin position="1"/>
        <end position="19"/>
    </location>
</feature>
<evidence type="ECO:0000256" key="3">
    <source>
        <dbReference type="ARBA" id="ARBA00022980"/>
    </source>
</evidence>
<dbReference type="PROSITE" id="PS50102">
    <property type="entry name" value="RRM"/>
    <property type="match status" value="1"/>
</dbReference>
<keyword evidence="4" id="KW-0687">Ribonucleoprotein</keyword>
<dbReference type="GO" id="GO:1990904">
    <property type="term" value="C:ribonucleoprotein complex"/>
    <property type="evidence" value="ECO:0007669"/>
    <property type="project" value="UniProtKB-KW"/>
</dbReference>
<dbReference type="OrthoDB" id="4726at2759"/>
<dbReference type="Gene3D" id="3.30.70.330">
    <property type="match status" value="1"/>
</dbReference>
<dbReference type="InterPro" id="IPR038657">
    <property type="entry name" value="Ribosomal_bL19_sf"/>
</dbReference>
<comment type="caution">
    <text evidence="8">The sequence shown here is derived from an EMBL/GenBank/DDBJ whole genome shotgun (WGS) entry which is preliminary data.</text>
</comment>
<name>A0A550CU98_9AGAR</name>
<evidence type="ECO:0000259" key="7">
    <source>
        <dbReference type="PROSITE" id="PS50102"/>
    </source>
</evidence>
<dbReference type="SUPFAM" id="SSF54928">
    <property type="entry name" value="RNA-binding domain, RBD"/>
    <property type="match status" value="1"/>
</dbReference>
<dbReference type="GO" id="GO:0008143">
    <property type="term" value="F:poly(A) binding"/>
    <property type="evidence" value="ECO:0007669"/>
    <property type="project" value="TreeGrafter"/>
</dbReference>
<evidence type="ECO:0000256" key="2">
    <source>
        <dbReference type="ARBA" id="ARBA00022884"/>
    </source>
</evidence>
<dbReference type="GO" id="GO:0005840">
    <property type="term" value="C:ribosome"/>
    <property type="evidence" value="ECO:0007669"/>
    <property type="project" value="UniProtKB-KW"/>
</dbReference>
<dbReference type="GO" id="GO:0006412">
    <property type="term" value="P:translation"/>
    <property type="evidence" value="ECO:0007669"/>
    <property type="project" value="InterPro"/>
</dbReference>
<dbReference type="GO" id="GO:0003735">
    <property type="term" value="F:structural constituent of ribosome"/>
    <property type="evidence" value="ECO:0007669"/>
    <property type="project" value="InterPro"/>
</dbReference>
<evidence type="ECO:0000313" key="9">
    <source>
        <dbReference type="Proteomes" id="UP000320762"/>
    </source>
</evidence>
<feature type="region of interest" description="Disordered" evidence="6">
    <location>
        <begin position="176"/>
        <end position="203"/>
    </location>
</feature>
<dbReference type="InterPro" id="IPR035979">
    <property type="entry name" value="RBD_domain_sf"/>
</dbReference>
<dbReference type="PANTHER" id="PTHR23236:SF12">
    <property type="entry name" value="EUKARYOTIC INITIATION FACTOR 4B-RELATED"/>
    <property type="match status" value="1"/>
</dbReference>
<evidence type="ECO:0000313" key="8">
    <source>
        <dbReference type="EMBL" id="TRM68358.1"/>
    </source>
</evidence>
<evidence type="ECO:0000256" key="6">
    <source>
        <dbReference type="SAM" id="MobiDB-lite"/>
    </source>
</evidence>
<dbReference type="SUPFAM" id="SSF50104">
    <property type="entry name" value="Translation proteins SH3-like domain"/>
    <property type="match status" value="1"/>
</dbReference>
<dbReference type="GO" id="GO:0005737">
    <property type="term" value="C:cytoplasm"/>
    <property type="evidence" value="ECO:0007669"/>
    <property type="project" value="TreeGrafter"/>
</dbReference>
<sequence>MLMKQRVEEMEKEAAKLREMQAAAEKASEAGGSDGTPMDTEEDKTAADNRSIYVGNVDYSATPEDIQAHFQACGVINRVTILCDKFTGHPKGYAYVEFAEPEHVDAAAAMDNSLFKGRLIKATGAVSAVATVVIRRTPEDEAGELHSPLPLRAMLSTAVKRWPRLMSTKASAPAASASKAAAASPAAKAKAPTTNEPQRRAPMQPRAYPFALNPIRIEPPAALPTPRLLQGKGVMEYVKETLPNARRKAVVDRLFGRNSPQRVTMGSVLTVQQEHAPTQFTGVLMDIRRRGPATSFLLRNIVQRTGVEVRFFVYSPHIKDIKINSRARGTRRAKLYYLRDSPEKMNAIASGRTR</sequence>